<evidence type="ECO:0000313" key="4">
    <source>
        <dbReference type="Proteomes" id="UP000509704"/>
    </source>
</evidence>
<name>A0A7H9AVE2_ZYGMR</name>
<feature type="compositionally biased region" description="Basic and acidic residues" evidence="1">
    <location>
        <begin position="483"/>
        <end position="495"/>
    </location>
</feature>
<dbReference type="KEGG" id="zmk:HG535_0A02560"/>
<keyword evidence="4" id="KW-1185">Reference proteome</keyword>
<dbReference type="PANTHER" id="PTHR28208">
    <property type="entry name" value="PHOSPHATIDATE PHOSPHATASE APP1"/>
    <property type="match status" value="1"/>
</dbReference>
<dbReference type="GO" id="GO:0030479">
    <property type="term" value="C:actin cortical patch"/>
    <property type="evidence" value="ECO:0007669"/>
    <property type="project" value="TreeGrafter"/>
</dbReference>
<dbReference type="GeneID" id="59233954"/>
<feature type="region of interest" description="Disordered" evidence="1">
    <location>
        <begin position="465"/>
        <end position="545"/>
    </location>
</feature>
<dbReference type="GO" id="GO:0008195">
    <property type="term" value="F:phosphatidate phosphatase activity"/>
    <property type="evidence" value="ECO:0007669"/>
    <property type="project" value="InterPro"/>
</dbReference>
<dbReference type="AlphaFoldDB" id="A0A7H9AVE2"/>
<gene>
    <name evidence="3" type="ORF">HG535_0A02560</name>
</gene>
<dbReference type="OrthoDB" id="541883at2759"/>
<sequence length="615" mass="70182">MNQYDRGNKSSYINHDKDIVNETTLGKRQRFFNLVKNTKDVYIPSITSTISQKTVDGFKRGINDRNEPQLNLPTDVDILFYPTYSTKVGEQFETTIRFSASSPGNPASRKNRLLFSLCKQLVKPFPLEELDDASSDAMPDDAIGSSESRSNLSSRSTSTSLNSSGQNSTSNSLPLHELDNLKERTLGFFARSVPNFPVILDILPEEGISNSQTITKTTDERGYLYAKVRTDFQPSSIRITLDTPIDFPKIISREYPCNYVKPEGYGIISDIDDTIKHTGVTGDKRSMFRNVFVNNIDTWLISEVSQWYKTLEEHFEIDFFYISNSPMQIYPVLQQYITRNFPKGPLFLKRYSGNLLSSIMTSSANRKILAIKQVFNDFPHKRFILVGDSGEQDFEAYINTAMQHPDQVVGIYIRCCKNSMSDMGLREIEVMRELNGMVQDEYLSPIGIKNQEDTFSGRNFGQKMNLKQTVPTPPPVPPKKPKLTAEQERTIRDSRAPPIPTRKPVLSAKQEEAIKESHLSSNASTENRTSDSIKAHPMQEPQDETDPMVYYTPSTQNDYGAYSTFFDKKADNWRNRVLNGIRELKHLKKNRSIRLMFFTKPDAPLKDCLEEIQQK</sequence>
<dbReference type="InterPro" id="IPR052935">
    <property type="entry name" value="Mg2+_PAP"/>
</dbReference>
<proteinExistence type="predicted"/>
<dbReference type="Proteomes" id="UP000509704">
    <property type="component" value="Chromosome 1"/>
</dbReference>
<dbReference type="Pfam" id="PF09949">
    <property type="entry name" value="APP1_cat"/>
    <property type="match status" value="1"/>
</dbReference>
<reference evidence="3 4" key="1">
    <citation type="submission" date="2020-07" db="EMBL/GenBank/DDBJ databases">
        <title>The yeast mating-type switching endonuclease HO is a domesticated member of an unorthodox homing genetic element family.</title>
        <authorList>
            <person name="Coughlan A.Y."/>
            <person name="Lombardi L."/>
            <person name="Braun-Galleani S."/>
            <person name="Martos A.R."/>
            <person name="Galeote V."/>
            <person name="Bigey F."/>
            <person name="Dequin S."/>
            <person name="Byrne K.P."/>
            <person name="Wolfe K.H."/>
        </authorList>
    </citation>
    <scope>NUCLEOTIDE SEQUENCE [LARGE SCALE GENOMIC DNA]</scope>
    <source>
        <strain evidence="3 4">NRRL Y-6702</strain>
    </source>
</reference>
<accession>A0A7H9AVE2</accession>
<evidence type="ECO:0000259" key="2">
    <source>
        <dbReference type="Pfam" id="PF09949"/>
    </source>
</evidence>
<feature type="region of interest" description="Disordered" evidence="1">
    <location>
        <begin position="132"/>
        <end position="176"/>
    </location>
</feature>
<dbReference type="InterPro" id="IPR019236">
    <property type="entry name" value="APP1_cat"/>
</dbReference>
<feature type="domain" description="Phosphatidate phosphatase APP1 catalytic" evidence="2">
    <location>
        <begin position="265"/>
        <end position="415"/>
    </location>
</feature>
<dbReference type="PANTHER" id="PTHR28208:SF3">
    <property type="entry name" value="PHOSPHATIDATE PHOSPHATASE APP1"/>
    <property type="match status" value="1"/>
</dbReference>
<dbReference type="RefSeq" id="XP_037142046.1">
    <property type="nucleotide sequence ID" value="XM_037286151.1"/>
</dbReference>
<feature type="compositionally biased region" description="Low complexity" evidence="1">
    <location>
        <begin position="135"/>
        <end position="173"/>
    </location>
</feature>
<organism evidence="3 4">
    <name type="scientific">Zygotorulaspora mrakii</name>
    <name type="common">Zygosaccharomyces mrakii</name>
    <dbReference type="NCBI Taxonomy" id="42260"/>
    <lineage>
        <taxon>Eukaryota</taxon>
        <taxon>Fungi</taxon>
        <taxon>Dikarya</taxon>
        <taxon>Ascomycota</taxon>
        <taxon>Saccharomycotina</taxon>
        <taxon>Saccharomycetes</taxon>
        <taxon>Saccharomycetales</taxon>
        <taxon>Saccharomycetaceae</taxon>
        <taxon>Zygotorulaspora</taxon>
    </lineage>
</organism>
<feature type="compositionally biased region" description="Basic and acidic residues" evidence="1">
    <location>
        <begin position="509"/>
        <end position="518"/>
    </location>
</feature>
<protein>
    <recommendedName>
        <fullName evidence="2">Phosphatidate phosphatase APP1 catalytic domain-containing protein</fullName>
    </recommendedName>
</protein>
<evidence type="ECO:0000313" key="3">
    <source>
        <dbReference type="EMBL" id="QLG70318.1"/>
    </source>
</evidence>
<evidence type="ECO:0000256" key="1">
    <source>
        <dbReference type="SAM" id="MobiDB-lite"/>
    </source>
</evidence>
<dbReference type="EMBL" id="CP058604">
    <property type="protein sequence ID" value="QLG70318.1"/>
    <property type="molecule type" value="Genomic_DNA"/>
</dbReference>